<proteinExistence type="predicted"/>
<organism evidence="2 3">
    <name type="scientific">Rhodalgimonas zhirmunskyi</name>
    <dbReference type="NCBI Taxonomy" id="2964767"/>
    <lineage>
        <taxon>Bacteria</taxon>
        <taxon>Pseudomonadati</taxon>
        <taxon>Pseudomonadota</taxon>
        <taxon>Alphaproteobacteria</taxon>
        <taxon>Rhodobacterales</taxon>
        <taxon>Roseobacteraceae</taxon>
        <taxon>Rhodalgimonas</taxon>
    </lineage>
</organism>
<sequence length="147" mass="15344">MTLLKPFAALALATALTACMSPEPTAEQAAAAGVKPATPAIAATIARVKARAQTGVGRQVAPGITLERVYSRGNTVFFDNRMNPALTAVAKREQTRFQADTMKTFGTKFCRKGTGTRAFLDEGGAIQVVVRGADGTLLSGGRLTGCR</sequence>
<comment type="caution">
    <text evidence="2">The sequence shown here is derived from an EMBL/GenBank/DDBJ whole genome shotgun (WGS) entry which is preliminary data.</text>
</comment>
<dbReference type="PROSITE" id="PS51257">
    <property type="entry name" value="PROKAR_LIPOPROTEIN"/>
    <property type="match status" value="1"/>
</dbReference>
<evidence type="ECO:0000313" key="2">
    <source>
        <dbReference type="EMBL" id="MDQ2093262.1"/>
    </source>
</evidence>
<gene>
    <name evidence="2" type="ORF">NOI20_03990</name>
</gene>
<reference evidence="2" key="2">
    <citation type="submission" date="2023-04" db="EMBL/GenBank/DDBJ databases">
        <title>'Rhodoalgimonas zhirmunskyi' gen. nov., isolated from a red alga.</title>
        <authorList>
            <person name="Nedashkovskaya O.I."/>
            <person name="Otstavnykh N.Y."/>
            <person name="Bystritskaya E.P."/>
            <person name="Balabanova L.A."/>
            <person name="Isaeva M.P."/>
        </authorList>
    </citation>
    <scope>NUCLEOTIDE SEQUENCE</scope>
    <source>
        <strain evidence="2">10Alg 79</strain>
    </source>
</reference>
<accession>A0AAJ1X6C3</accession>
<keyword evidence="1" id="KW-0732">Signal</keyword>
<dbReference type="EMBL" id="JANFFA010000001">
    <property type="protein sequence ID" value="MDQ2093262.1"/>
    <property type="molecule type" value="Genomic_DNA"/>
</dbReference>
<feature type="signal peptide" evidence="1">
    <location>
        <begin position="1"/>
        <end position="20"/>
    </location>
</feature>
<protein>
    <submittedName>
        <fullName evidence="2">Uncharacterized protein</fullName>
    </submittedName>
</protein>
<feature type="chain" id="PRO_5042498110" evidence="1">
    <location>
        <begin position="21"/>
        <end position="147"/>
    </location>
</feature>
<name>A0AAJ1X6C3_9RHOB</name>
<evidence type="ECO:0000256" key="1">
    <source>
        <dbReference type="SAM" id="SignalP"/>
    </source>
</evidence>
<keyword evidence="3" id="KW-1185">Reference proteome</keyword>
<reference evidence="2" key="1">
    <citation type="submission" date="2022-07" db="EMBL/GenBank/DDBJ databases">
        <authorList>
            <person name="Otstavnykh N."/>
            <person name="Isaeva M."/>
            <person name="Bystritskaya E."/>
        </authorList>
    </citation>
    <scope>NUCLEOTIDE SEQUENCE</scope>
    <source>
        <strain evidence="2">10Alg 79</strain>
    </source>
</reference>
<evidence type="ECO:0000313" key="3">
    <source>
        <dbReference type="Proteomes" id="UP001227162"/>
    </source>
</evidence>
<dbReference type="RefSeq" id="WP_317624857.1">
    <property type="nucleotide sequence ID" value="NZ_JANFFA010000001.1"/>
</dbReference>
<dbReference type="Proteomes" id="UP001227162">
    <property type="component" value="Unassembled WGS sequence"/>
</dbReference>
<dbReference type="AlphaFoldDB" id="A0AAJ1X6C3"/>